<reference evidence="2 3" key="1">
    <citation type="submission" date="2016-09" db="EMBL/GenBank/DDBJ databases">
        <title>Couchioplanes caeruleus draft genome sequence.</title>
        <authorList>
            <person name="Sheehan J."/>
            <person name="Caffrey P."/>
        </authorList>
    </citation>
    <scope>NUCLEOTIDE SEQUENCE [LARGE SCALE GENOMIC DNA]</scope>
    <source>
        <strain evidence="2 3">DSM 43634</strain>
    </source>
</reference>
<dbReference type="RefSeq" id="WP_071805673.1">
    <property type="nucleotide sequence ID" value="NZ_MEIA01000135.1"/>
</dbReference>
<dbReference type="Pfam" id="PF04233">
    <property type="entry name" value="Phage_Mu_F"/>
    <property type="match status" value="1"/>
</dbReference>
<gene>
    <name evidence="2" type="ORF">BG844_13515</name>
</gene>
<dbReference type="Proteomes" id="UP000182486">
    <property type="component" value="Unassembled WGS sequence"/>
</dbReference>
<organism evidence="2 3">
    <name type="scientific">Couchioplanes caeruleus subsp. caeruleus</name>
    <dbReference type="NCBI Taxonomy" id="56427"/>
    <lineage>
        <taxon>Bacteria</taxon>
        <taxon>Bacillati</taxon>
        <taxon>Actinomycetota</taxon>
        <taxon>Actinomycetes</taxon>
        <taxon>Micromonosporales</taxon>
        <taxon>Micromonosporaceae</taxon>
        <taxon>Couchioplanes</taxon>
    </lineage>
</organism>
<dbReference type="AlphaFoldDB" id="A0A1K0GN14"/>
<dbReference type="InterPro" id="IPR006528">
    <property type="entry name" value="Phage_head_morphogenesis_dom"/>
</dbReference>
<sequence>MTPTSGTPPAGSGDLWMPLRLAHAAQVAACEQRMHAAVQAALTAWLTTARRLALPTLTAAALPPDPSALAGAGQAWLDAMTVHLLPAAADTFRTGVVDAGGDLDVLAVADAVAEYLDQLPNRLAKVPDDAWSQVAATVAELAGQGGSIPRIRDAIAEILGADAWDGRAQTIARTETIGAYNAGTLTGWLTSAAVLDEKLDKVWVATHDERTRDAHRALDGQRAPLDGVFHADGVPLRYPGDPAAPPHLTVACRCTMVEIPAGEPLPDIATHPWTGRTAGTTVTAAAAAEGGAGMARWEGILAPLEETSGDRRVFAADGTWSFREFPLPLRWAREDAPGHEGAVTIGRITDGHIDDGQITGTGDFIAAVPELGEALELLRAGVLYPSVDLDDFEWTLTDAAGVLIEDMTDEQFETFIDSGEEPTVLVTRGRVMAVTLVGTQAFPQARITLTDGDAPAGDVAEDAVTAGGPPAQAAAPLYPPRAWFDDPDLPELTPVTVTADGRVFGHLADNDCHLSFLPGGQCVLPPTEGGFDWFHRPEIQTAEGDLIAVGHLTAGTGHADLSASAAAAVEHYDHTGTQVAVVRAGRDVHGIYIAGSLVPEATPAQVQLLRRSPLSGDWRVIGGQRQLVAALCVNVGGFPVVRGRSAGGRSVSLLASGWTGWQPSTSTAAGRRRTGLLMADSAALDSAVRRAVAAGFAAERDAAARRRQADAIAETIGRDRRSLVDALTAEVHPQP</sequence>
<dbReference type="EMBL" id="MEIA01000135">
    <property type="protein sequence ID" value="OJF13750.1"/>
    <property type="molecule type" value="Genomic_DNA"/>
</dbReference>
<evidence type="ECO:0000313" key="2">
    <source>
        <dbReference type="EMBL" id="OJF13750.1"/>
    </source>
</evidence>
<evidence type="ECO:0000259" key="1">
    <source>
        <dbReference type="Pfam" id="PF04233"/>
    </source>
</evidence>
<accession>A0A1K0GN14</accession>
<feature type="domain" description="Phage head morphogenesis" evidence="1">
    <location>
        <begin position="149"/>
        <end position="256"/>
    </location>
</feature>
<comment type="caution">
    <text evidence="2">The sequence shown here is derived from an EMBL/GenBank/DDBJ whole genome shotgun (WGS) entry which is preliminary data.</text>
</comment>
<name>A0A1K0GN14_9ACTN</name>
<evidence type="ECO:0000313" key="3">
    <source>
        <dbReference type="Proteomes" id="UP000182486"/>
    </source>
</evidence>
<proteinExistence type="predicted"/>
<protein>
    <recommendedName>
        <fullName evidence="1">Phage head morphogenesis domain-containing protein</fullName>
    </recommendedName>
</protein>
<keyword evidence="3" id="KW-1185">Reference proteome</keyword>